<dbReference type="PROSITE" id="PS51500">
    <property type="entry name" value="SIN"/>
    <property type="match status" value="1"/>
</dbReference>
<proteinExistence type="predicted"/>
<sequence length="64" mass="6885">MTDLHGKLDDEWVVLIKAARELGLSKGEIRSFLYGHGTLRTTKVSSEVAGKVGKVAKDGHLHGA</sequence>
<reference evidence="2 3" key="1">
    <citation type="journal article" date="2019" name="Int. J. Syst. Evol. Microbiol.">
        <title>The Global Catalogue of Microorganisms (GCM) 10K type strain sequencing project: providing services to taxonomists for standard genome sequencing and annotation.</title>
        <authorList>
            <consortium name="The Broad Institute Genomics Platform"/>
            <consortium name="The Broad Institute Genome Sequencing Center for Infectious Disease"/>
            <person name="Wu L."/>
            <person name="Ma J."/>
        </authorList>
    </citation>
    <scope>NUCLEOTIDE SEQUENCE [LARGE SCALE GENOMIC DNA]</scope>
    <source>
        <strain evidence="2 3">JCM 15395</strain>
    </source>
</reference>
<dbReference type="Pfam" id="PF08671">
    <property type="entry name" value="SinI"/>
    <property type="match status" value="1"/>
</dbReference>
<organism evidence="2 3">
    <name type="scientific">Virgibacillus siamensis</name>
    <dbReference type="NCBI Taxonomy" id="480071"/>
    <lineage>
        <taxon>Bacteria</taxon>
        <taxon>Bacillati</taxon>
        <taxon>Bacillota</taxon>
        <taxon>Bacilli</taxon>
        <taxon>Bacillales</taxon>
        <taxon>Bacillaceae</taxon>
        <taxon>Virgibacillus</taxon>
    </lineage>
</organism>
<name>A0ABN1GNV3_9BACI</name>
<evidence type="ECO:0000313" key="3">
    <source>
        <dbReference type="Proteomes" id="UP001500866"/>
    </source>
</evidence>
<dbReference type="EMBL" id="BAAADS010000025">
    <property type="protein sequence ID" value="GAA0615377.1"/>
    <property type="molecule type" value="Genomic_DNA"/>
</dbReference>
<dbReference type="RefSeq" id="WP_343816311.1">
    <property type="nucleotide sequence ID" value="NZ_BAAADS010000025.1"/>
</dbReference>
<keyword evidence="3" id="KW-1185">Reference proteome</keyword>
<feature type="domain" description="Sin" evidence="1">
    <location>
        <begin position="1"/>
        <end position="37"/>
    </location>
</feature>
<dbReference type="SUPFAM" id="SSF47406">
    <property type="entry name" value="SinR repressor dimerisation domain-like"/>
    <property type="match status" value="1"/>
</dbReference>
<evidence type="ECO:0000313" key="2">
    <source>
        <dbReference type="EMBL" id="GAA0615377.1"/>
    </source>
</evidence>
<dbReference type="InterPro" id="IPR010981">
    <property type="entry name" value="SinR/SinI_dimer_dom"/>
</dbReference>
<protein>
    <recommendedName>
        <fullName evidence="1">Sin domain-containing protein</fullName>
    </recommendedName>
</protein>
<accession>A0ABN1GNV3</accession>
<gene>
    <name evidence="2" type="ORF">GCM10009001_35840</name>
</gene>
<evidence type="ECO:0000259" key="1">
    <source>
        <dbReference type="PROSITE" id="PS51500"/>
    </source>
</evidence>
<comment type="caution">
    <text evidence="2">The sequence shown here is derived from an EMBL/GenBank/DDBJ whole genome shotgun (WGS) entry which is preliminary data.</text>
</comment>
<dbReference type="InterPro" id="IPR036281">
    <property type="entry name" value="SinR/SinI_dimer_dom_sf"/>
</dbReference>
<dbReference type="Proteomes" id="UP001500866">
    <property type="component" value="Unassembled WGS sequence"/>
</dbReference>